<sequence>MFATHRAKQLPACWRGLKNTYSGQSQYLVKRRQLSGQWPRRSEYDRMMRQNFVKKALQDNPGLLNGNGSVEKPGMKFRTIVLLVAASSSITMLVYLGVQIYKVTSDKSENVGPRSAFLPLWLSFDWPWERRFSFPKYLAYLDPEFHGYVESIPNFAEDLHSQSVEFSVLDELFKSKLVRDTFGIPLLLKTEQSDTFDSWIECKHPTVHGPKISITKEDGKLRLSWRWSVHPLSWWGDIDKALTASGLKLDRLDPSDAMIKTHEKSSGRVHEVNSSKDSKLKRVITTDKDYNVLFSGSFHLSNSSTTKTGRVTYSGMIDFDHMGINRGARLTSIGLSVQEGDEEVSYRIV</sequence>
<accession>A0A2V1AKZ7</accession>
<dbReference type="EMBL" id="PKFO01000001">
    <property type="protein sequence ID" value="PVH18730.1"/>
    <property type="molecule type" value="Genomic_DNA"/>
</dbReference>
<evidence type="ECO:0000313" key="3">
    <source>
        <dbReference type="Proteomes" id="UP000244309"/>
    </source>
</evidence>
<dbReference type="OrthoDB" id="4088947at2759"/>
<keyword evidence="1" id="KW-0812">Transmembrane</keyword>
<evidence type="ECO:0000313" key="2">
    <source>
        <dbReference type="EMBL" id="PVH18730.1"/>
    </source>
</evidence>
<keyword evidence="1" id="KW-0472">Membrane</keyword>
<keyword evidence="3" id="KW-1185">Reference proteome</keyword>
<evidence type="ECO:0000256" key="1">
    <source>
        <dbReference type="SAM" id="Phobius"/>
    </source>
</evidence>
<dbReference type="VEuPathDB" id="FungiDB:CXQ85_001016"/>
<proteinExistence type="predicted"/>
<organism evidence="2 3">
    <name type="scientific">Candidozyma haemuli</name>
    <dbReference type="NCBI Taxonomy" id="45357"/>
    <lineage>
        <taxon>Eukaryota</taxon>
        <taxon>Fungi</taxon>
        <taxon>Dikarya</taxon>
        <taxon>Ascomycota</taxon>
        <taxon>Saccharomycotina</taxon>
        <taxon>Pichiomycetes</taxon>
        <taxon>Metschnikowiaceae</taxon>
        <taxon>Candidozyma</taxon>
    </lineage>
</organism>
<keyword evidence="1" id="KW-1133">Transmembrane helix</keyword>
<dbReference type="GeneID" id="37006347"/>
<feature type="transmembrane region" description="Helical" evidence="1">
    <location>
        <begin position="80"/>
        <end position="98"/>
    </location>
</feature>
<dbReference type="Proteomes" id="UP000244309">
    <property type="component" value="Unassembled WGS sequence"/>
</dbReference>
<reference evidence="2 3" key="1">
    <citation type="submission" date="2017-12" db="EMBL/GenBank/DDBJ databases">
        <title>Genome Sequence of a Multidrug-Resistant Candida haemulonii Isolate from a Patient with Chronic Leg Ulcers in Israel.</title>
        <authorList>
            <person name="Chow N.A."/>
            <person name="Gade L."/>
            <person name="Batra D."/>
            <person name="Rowe L.A."/>
            <person name="Ben-Ami R."/>
            <person name="Loparev V.N."/>
            <person name="Litvintseva A.P."/>
        </authorList>
    </citation>
    <scope>NUCLEOTIDE SEQUENCE [LARGE SCALE GENOMIC DNA]</scope>
    <source>
        <strain evidence="2 3">B11899</strain>
    </source>
</reference>
<name>A0A2V1AKZ7_9ASCO</name>
<dbReference type="AlphaFoldDB" id="A0A2V1AKZ7"/>
<dbReference type="RefSeq" id="XP_025339670.1">
    <property type="nucleotide sequence ID" value="XM_025484739.1"/>
</dbReference>
<protein>
    <submittedName>
        <fullName evidence="2">Uncharacterized protein</fullName>
    </submittedName>
</protein>
<gene>
    <name evidence="2" type="ORF">CXQ85_001016</name>
</gene>
<comment type="caution">
    <text evidence="2">The sequence shown here is derived from an EMBL/GenBank/DDBJ whole genome shotgun (WGS) entry which is preliminary data.</text>
</comment>